<dbReference type="CDD" id="cd23432">
    <property type="entry name" value="beta-trefoil_Ricin_EndoBetaGal-like"/>
    <property type="match status" value="6"/>
</dbReference>
<evidence type="ECO:0000259" key="3">
    <source>
        <dbReference type="PROSITE" id="PS51175"/>
    </source>
</evidence>
<dbReference type="RefSeq" id="WP_175369706.1">
    <property type="nucleotide sequence ID" value="NZ_JABWCS010000171.1"/>
</dbReference>
<dbReference type="Pfam" id="PF22815">
    <property type="entry name" value="CatAgl_D1"/>
    <property type="match status" value="1"/>
</dbReference>
<organism evidence="5 6">
    <name type="scientific">Paenibacillus agri</name>
    <dbReference type="NCBI Taxonomy" id="2744309"/>
    <lineage>
        <taxon>Bacteria</taxon>
        <taxon>Bacillati</taxon>
        <taxon>Bacillota</taxon>
        <taxon>Bacilli</taxon>
        <taxon>Bacillales</taxon>
        <taxon>Paenibacillaceae</taxon>
        <taxon>Paenibacillus</taxon>
    </lineage>
</organism>
<dbReference type="GO" id="GO:0030246">
    <property type="term" value="F:carbohydrate binding"/>
    <property type="evidence" value="ECO:0007669"/>
    <property type="project" value="InterPro"/>
</dbReference>
<evidence type="ECO:0000256" key="2">
    <source>
        <dbReference type="SAM" id="SignalP"/>
    </source>
</evidence>
<feature type="chain" id="PRO_5032851589" evidence="2">
    <location>
        <begin position="26"/>
        <end position="2272"/>
    </location>
</feature>
<feature type="domain" description="SLH" evidence="4">
    <location>
        <begin position="2084"/>
        <end position="2144"/>
    </location>
</feature>
<dbReference type="SUPFAM" id="SSF49785">
    <property type="entry name" value="Galactose-binding domain-like"/>
    <property type="match status" value="1"/>
</dbReference>
<dbReference type="Gene3D" id="2.80.10.50">
    <property type="match status" value="7"/>
</dbReference>
<feature type="domain" description="SLH" evidence="4">
    <location>
        <begin position="2145"/>
        <end position="2208"/>
    </location>
</feature>
<dbReference type="GO" id="GO:0030674">
    <property type="term" value="F:protein-macromolecule adaptor activity"/>
    <property type="evidence" value="ECO:0007669"/>
    <property type="project" value="InterPro"/>
</dbReference>
<evidence type="ECO:0000259" key="4">
    <source>
        <dbReference type="PROSITE" id="PS51272"/>
    </source>
</evidence>
<dbReference type="InterPro" id="IPR033801">
    <property type="entry name" value="CBM6-CBM35-CBM36-like_1"/>
</dbReference>
<dbReference type="InterPro" id="IPR022768">
    <property type="entry name" value="Fascin-like_dom"/>
</dbReference>
<dbReference type="Proteomes" id="UP000564806">
    <property type="component" value="Unassembled WGS sequence"/>
</dbReference>
<dbReference type="SUPFAM" id="SSF50370">
    <property type="entry name" value="Ricin B-like lectins"/>
    <property type="match status" value="4"/>
</dbReference>
<evidence type="ECO:0000313" key="5">
    <source>
        <dbReference type="EMBL" id="NUU58989.1"/>
    </source>
</evidence>
<feature type="signal peptide" evidence="2">
    <location>
        <begin position="1"/>
        <end position="25"/>
    </location>
</feature>
<dbReference type="Pfam" id="PF06268">
    <property type="entry name" value="Fascin"/>
    <property type="match status" value="1"/>
</dbReference>
<dbReference type="PANTHER" id="PTHR43308">
    <property type="entry name" value="OUTER MEMBRANE PROTEIN ALPHA-RELATED"/>
    <property type="match status" value="1"/>
</dbReference>
<feature type="domain" description="SLH" evidence="4">
    <location>
        <begin position="2211"/>
        <end position="2272"/>
    </location>
</feature>
<proteinExistence type="predicted"/>
<dbReference type="CDD" id="cd14490">
    <property type="entry name" value="CBM6-CBM35-CBM36_like_1"/>
    <property type="match status" value="1"/>
</dbReference>
<accession>A0A850EH50</accession>
<dbReference type="CDD" id="cd00161">
    <property type="entry name" value="beta-trefoil_Ricin-like"/>
    <property type="match status" value="1"/>
</dbReference>
<evidence type="ECO:0000313" key="6">
    <source>
        <dbReference type="Proteomes" id="UP000564806"/>
    </source>
</evidence>
<dbReference type="InterPro" id="IPR005084">
    <property type="entry name" value="CBM6"/>
</dbReference>
<gene>
    <name evidence="5" type="ORF">HPT30_01075</name>
</gene>
<keyword evidence="6" id="KW-1185">Reference proteome</keyword>
<dbReference type="InterPro" id="IPR055149">
    <property type="entry name" value="Agl_cat_D2"/>
</dbReference>
<dbReference type="PROSITE" id="PS51272">
    <property type="entry name" value="SLH"/>
    <property type="match status" value="3"/>
</dbReference>
<dbReference type="InterPro" id="IPR035992">
    <property type="entry name" value="Ricin_B-like_lectins"/>
</dbReference>
<feature type="domain" description="CBM6" evidence="3">
    <location>
        <begin position="1064"/>
        <end position="1204"/>
    </location>
</feature>
<name>A0A850EH50_9BACL</name>
<protein>
    <submittedName>
        <fullName evidence="5">S-layer homology domain-containing protein</fullName>
    </submittedName>
</protein>
<reference evidence="5" key="1">
    <citation type="submission" date="2020-06" db="EMBL/GenBank/DDBJ databases">
        <title>Paenibacillus sp. nov., isolated from soil.</title>
        <authorList>
            <person name="Seo Y.L."/>
        </authorList>
    </citation>
    <scope>NUCLEOTIDE SEQUENCE [LARGE SCALE GENOMIC DNA]</scope>
    <source>
        <strain evidence="5">JW14</strain>
    </source>
</reference>
<dbReference type="InterPro" id="IPR008979">
    <property type="entry name" value="Galactose-bd-like_sf"/>
</dbReference>
<evidence type="ECO:0000256" key="1">
    <source>
        <dbReference type="SAM" id="MobiDB-lite"/>
    </source>
</evidence>
<dbReference type="InterPro" id="IPR006626">
    <property type="entry name" value="PbH1"/>
</dbReference>
<dbReference type="PANTHER" id="PTHR43308:SF5">
    <property type="entry name" value="S-LAYER PROTEIN _ PEPTIDOGLYCAN ENDO-BETA-N-ACETYLGLUCOSAMINIDASE"/>
    <property type="match status" value="1"/>
</dbReference>
<keyword evidence="2" id="KW-0732">Signal</keyword>
<dbReference type="InterPro" id="IPR051465">
    <property type="entry name" value="Cell_Envelope_Struct_Comp"/>
</dbReference>
<dbReference type="Gene3D" id="2.60.120.260">
    <property type="entry name" value="Galactose-binding domain-like"/>
    <property type="match status" value="2"/>
</dbReference>
<dbReference type="EMBL" id="JABWCS010000171">
    <property type="protein sequence ID" value="NUU58989.1"/>
    <property type="molecule type" value="Genomic_DNA"/>
</dbReference>
<dbReference type="Gene3D" id="2.160.20.10">
    <property type="entry name" value="Single-stranded right-handed beta-helix, Pectin lyase-like"/>
    <property type="match status" value="1"/>
</dbReference>
<dbReference type="Pfam" id="PF22816">
    <property type="entry name" value="CatAgl_D2"/>
    <property type="match status" value="1"/>
</dbReference>
<feature type="compositionally biased region" description="Low complexity" evidence="1">
    <location>
        <begin position="1873"/>
        <end position="1893"/>
    </location>
</feature>
<dbReference type="InterPro" id="IPR001119">
    <property type="entry name" value="SLH_dom"/>
</dbReference>
<dbReference type="GO" id="GO:0051015">
    <property type="term" value="F:actin filament binding"/>
    <property type="evidence" value="ECO:0007669"/>
    <property type="project" value="InterPro"/>
</dbReference>
<feature type="region of interest" description="Disordered" evidence="1">
    <location>
        <begin position="654"/>
        <end position="675"/>
    </location>
</feature>
<dbReference type="SMART" id="SM00710">
    <property type="entry name" value="PbH1"/>
    <property type="match status" value="6"/>
</dbReference>
<comment type="caution">
    <text evidence="5">The sequence shown here is derived from an EMBL/GenBank/DDBJ whole genome shotgun (WGS) entry which is preliminary data.</text>
</comment>
<dbReference type="SUPFAM" id="SSF51126">
    <property type="entry name" value="Pectin lyase-like"/>
    <property type="match status" value="1"/>
</dbReference>
<feature type="region of interest" description="Disordered" evidence="1">
    <location>
        <begin position="1843"/>
        <end position="1893"/>
    </location>
</feature>
<dbReference type="InterPro" id="IPR012334">
    <property type="entry name" value="Pectin_lyas_fold"/>
</dbReference>
<dbReference type="Pfam" id="PF00395">
    <property type="entry name" value="SLH"/>
    <property type="match status" value="3"/>
</dbReference>
<dbReference type="PROSITE" id="PS51175">
    <property type="entry name" value="CBM6"/>
    <property type="match status" value="1"/>
</dbReference>
<dbReference type="InterPro" id="IPR011050">
    <property type="entry name" value="Pectin_lyase_fold/virulence"/>
</dbReference>
<sequence>MKRFRSAMAGLLAMLLILSSFPAYAADGGSAGTGGTGASQIPAGPVLIKNKWKNNFLYETASGIVRYGMTNPADTSSHWLVVTENGLSQIKNVKTGHYITLAGNAGKEDSLKTGNISGGGTTADKWLIDTSNRAGYMVIRSATAPDAKLVIHQENQLGYAQVSADINVTFESPQWAFVDLDSAPVQLKSRLHPGHVMYEKDGKVLHGNKDAKDETAQWYLEPSESGTLMIRNRATGHYIKQGEPSWSSVLSVDIDPSNVGLSQWVKEDAPGGDGTGYVTLHNSALIEDNLPLWLNPQYPDDNDVRSNNWPGSAANHSAQWKIVPVSELQPIRLATYTDDQVATDFLYEGDGGQLKHGTIASDASNNGESYLWYVEDYDGNKRIRNAATNHYLTHTDGTVKAVQAGESSLTDQWIFKESDDVDDYQTIGNAGDQGTYLAIGEGGSAGGSSNPASLAAQWELIDPATPVSEHYVRIQNGWKSFYWYENKEGLLKYGNMQEDQSDQWLVEKYNGRKLFKNRKTGHYINIISMPEGHIQVTTLTDKNQVDTGFIWTRKNMGDNNYVIANVADKQPGELPTKFISLENMTKYAEYGAINPTWGSPKWRFVPVTEKKHDVFRFKLNSVNGEDQYLKDGPLPEPALDLAAVNATVTKATYNPEGDNAVTSENGQKNAPEPSLSAQSAAAVAEDLTVGQATYGTLVPGDDSFIWQLQEIPGANSVKIKNRGTGRYLSLEHMGGVIEQEEPAEAVQTLKTVYDVWASIKWAVDIKASGETTFKSAWAGHYLYGAPDQDGHAVIKISKAADAATRDNSQFTAEPVNIPEPPVPSYPVRFKNAGSGDYLYENEHSVVLYGQPAADNGYSHWIISAKDGKQYIVNRATGHYLTLSEEYSFLESAGVEPAAGGASGWAVKLSSDGVNYTIRSLFGSYDDEFVNVENRTGYAERGLLLESSDSVHWALEPATADFNTPAGEPRNQDTATPILSDTNTITISPKGVNGKVLAEKDGAVVYTESADSAAHSQWLVQDFNGRKLVLNQASKKYLSVDGNEQIILTANATSVSTQWTLEEKVGYQLLVNAKNGKVLAHSSSEVILGAAKDNAAQWSFTPVSSDVVYPGKDAFHGDQVIRFAVNAATAGEYIATLRYKNNSDNAAATQLDVNGIKQGSPSFNASSTWRKVQVKMKLRAGINTVALSSDSTSWGGIEVDSLTVHNSVNKTYRGATLPYITYEAEDAVTNGTLIGPSRLYRNVASEASGREAVSLNNTGDYVEFTLAKPANSIVLRYSIPDSPDGKGAEETLSMYVNGTFKQQLKLTSKYAWEYGSYPWSNDPAQGSAHRFFDEIHALTGDLPAGAKITLKKDKDDHASSYIIDLADMEQVAPALRQPAGFLSITEYGAVPNDGKDDTAAFKAALAAAKSKGMGVWFPAGEFELGDGLLDLDSVQIRGAGMWYTTLNGAKFVGHGGKIGVYDLLIEGGINERDDEAITNAFHGAFGQGSVIQNVWIEHTKAGLWLTQVTGEKARTNGLHMVGLRIRNLMADGINFAVGTANSMMEQTDIRYPGDDGIAMWSFTDPKLNDVNGAERTPSVNNTARFNTVSLPWLADNIVVFGGKDNKIQDNIVKDTVTNGAGIAVSTRFSAEPFEGTTFVERNTMIRTGSYDSGYRLNLGALWLYAGENDIKGNIKIENNTALDSTYSGLIAHGSMKMNGVSIVNHVIDGAGTNGIDVTPDLKGSLLADNLIIRGERMSLVSNPASGFIINELNQGVATAIKPFTISLADGQNGPVVLTVGDSAELTVKGKDGSDLTDSATITFVKADNKVASFDGHKLKALSEGIALFTVAAENVQREYSIIVKPVGGKPDDGSSDGDDGMDNSYIDPDGGSNPGTNPGTNPGSSNPSVPVVTPTAANNDAQLKAKTAAGLAVIEILANADGTARFSAEALRNAATASPNAVLVIQNGGLEYRLPLSLVADVLKGAGHPDGTLEFKLEPQSGTTLEQLIAKAKQQGFTVKGIPAIFGLSVSDGKTSVPVSGFGTTHVERTLIVKEVLNPQTAVALLYDPVKGTFSYVPAVFTVENGVTKVTVKSSNANGIIAIALHPVTFTDVTGHWAKAEIERLASRLIVNGQSAGQFAPAGSVSRAEFAAMLIRSLDLQPGKTAGASFSDVPAAAWYAESAKIAAQLGLVQGYEDGSFRPNASITREQMAVMAARALKLLNAAEGTGKGAASFKDADSISSWATEAVNLLTATGIMKGQTADSFAPGRNTSRAEAAVILTRVLGAAGLLNN</sequence>